<evidence type="ECO:0000313" key="1">
    <source>
        <dbReference type="EMBL" id="KAJ5724776.1"/>
    </source>
</evidence>
<accession>A0AAD6HKR1</accession>
<keyword evidence="2" id="KW-1185">Reference proteome</keyword>
<name>A0AAD6HKR1_9EURO</name>
<comment type="caution">
    <text evidence="1">The sequence shown here is derived from an EMBL/GenBank/DDBJ whole genome shotgun (WGS) entry which is preliminary data.</text>
</comment>
<reference evidence="1" key="2">
    <citation type="submission" date="2023-01" db="EMBL/GenBank/DDBJ databases">
        <authorList>
            <person name="Petersen C."/>
        </authorList>
    </citation>
    <scope>NUCLEOTIDE SEQUENCE</scope>
    <source>
        <strain evidence="1">IBT 17514</strain>
    </source>
</reference>
<organism evidence="1 2">
    <name type="scientific">Penicillium malachiteum</name>
    <dbReference type="NCBI Taxonomy" id="1324776"/>
    <lineage>
        <taxon>Eukaryota</taxon>
        <taxon>Fungi</taxon>
        <taxon>Dikarya</taxon>
        <taxon>Ascomycota</taxon>
        <taxon>Pezizomycotina</taxon>
        <taxon>Eurotiomycetes</taxon>
        <taxon>Eurotiomycetidae</taxon>
        <taxon>Eurotiales</taxon>
        <taxon>Aspergillaceae</taxon>
        <taxon>Penicillium</taxon>
    </lineage>
</organism>
<reference evidence="1" key="1">
    <citation type="journal article" date="2023" name="IMA Fungus">
        <title>Comparative genomic study of the Penicillium genus elucidates a diverse pangenome and 15 lateral gene transfer events.</title>
        <authorList>
            <person name="Petersen C."/>
            <person name="Sorensen T."/>
            <person name="Nielsen M.R."/>
            <person name="Sondergaard T.E."/>
            <person name="Sorensen J.L."/>
            <person name="Fitzpatrick D.A."/>
            <person name="Frisvad J.C."/>
            <person name="Nielsen K.L."/>
        </authorList>
    </citation>
    <scope>NUCLEOTIDE SEQUENCE</scope>
    <source>
        <strain evidence="1">IBT 17514</strain>
    </source>
</reference>
<protein>
    <submittedName>
        <fullName evidence="1">Uncharacterized protein</fullName>
    </submittedName>
</protein>
<dbReference type="AlphaFoldDB" id="A0AAD6HKR1"/>
<sequence>MAPINHLNPRGLRFPIWEVEPEYKYHLQLYDLRSCNYPHLTNLLQLKSKVKQYSTHFKSTIPSNMKFLLPLSILATAALASPVLPRDPTQYVVLQFSNDLSGQPTPINVKIPVDNVERAILEGGLTRRTSSVQVVDQSHAPANFYCDVRTSGPVEFNHRFDGRETWESIGSSVLLASVSVKCSC</sequence>
<evidence type="ECO:0000313" key="2">
    <source>
        <dbReference type="Proteomes" id="UP001215712"/>
    </source>
</evidence>
<dbReference type="EMBL" id="JAQJAN010000008">
    <property type="protein sequence ID" value="KAJ5724776.1"/>
    <property type="molecule type" value="Genomic_DNA"/>
</dbReference>
<gene>
    <name evidence="1" type="ORF">N7493_006504</name>
</gene>
<proteinExistence type="predicted"/>
<dbReference type="Proteomes" id="UP001215712">
    <property type="component" value="Unassembled WGS sequence"/>
</dbReference>